<feature type="transmembrane region" description="Helical" evidence="1">
    <location>
        <begin position="137"/>
        <end position="158"/>
    </location>
</feature>
<dbReference type="Proteomes" id="UP000297608">
    <property type="component" value="Unassembled WGS sequence"/>
</dbReference>
<keyword evidence="1" id="KW-0812">Transmembrane</keyword>
<feature type="transmembrane region" description="Helical" evidence="1">
    <location>
        <begin position="218"/>
        <end position="250"/>
    </location>
</feature>
<dbReference type="RefSeq" id="WP_134531688.1">
    <property type="nucleotide sequence ID" value="NZ_SOFG01000002.1"/>
</dbReference>
<sequence>MIQIRSPRVHARRLATILAPVFVFLALVSWGLASPVGASPDDDFHLNSIWCGDGFRDGLCEPAATPDKRLVPGPLGASACFAFNSRQGASCQTAVGLSSDSYSMVATPRGNWRGDYPPLFYSVMGVFAGTDLSVSVMLMRAFNAALFVALTTTIFLLLPRHRRTALVWGYAITLVPLGMFLVPSTNPSSWAIISAGTLWGALLGYFESAGWRKAALGTLAALSTVIGAAARADAAVYAVIAIGVVVLLTARRERKFVVSLVLPVALVLISSYFYLSSGQSAVSGAGLPSPSGQAGGWMHFFVADVMEVPSLWAGALGLSGLGWLDTPMPAVVWLCSIAVCCSIAFTGIHHTFRRKSVAVILVFAALWAIPTYVLVRSRVPVGEQVQPRYILPLIIILAGLTLLQRRTQSLSLSRTQITVIVAALSLANALALHADIRRYVTGTDITSWNLDTAAGWWWGFAPSPMTLWSIGSVSFAGAVALLAILLWPRAQDATAGETAASALA</sequence>
<dbReference type="EMBL" id="SOFG01000002">
    <property type="protein sequence ID" value="TFB91269.1"/>
    <property type="molecule type" value="Genomic_DNA"/>
</dbReference>
<keyword evidence="1" id="KW-1133">Transmembrane helix</keyword>
<dbReference type="Pfam" id="PF09913">
    <property type="entry name" value="DUF2142"/>
    <property type="match status" value="1"/>
</dbReference>
<feature type="transmembrane region" description="Helical" evidence="1">
    <location>
        <begin position="415"/>
        <end position="434"/>
    </location>
</feature>
<feature type="transmembrane region" description="Helical" evidence="1">
    <location>
        <begin position="356"/>
        <end position="375"/>
    </location>
</feature>
<evidence type="ECO:0000313" key="3">
    <source>
        <dbReference type="Proteomes" id="UP000297608"/>
    </source>
</evidence>
<protein>
    <submittedName>
        <fullName evidence="2">DUF2142 domain-containing protein</fullName>
    </submittedName>
</protein>
<accession>A0ABY2IHJ2</accession>
<reference evidence="2 3" key="1">
    <citation type="submission" date="2019-03" db="EMBL/GenBank/DDBJ databases">
        <title>Genomics of glacier-inhabiting Cryobacterium strains.</title>
        <authorList>
            <person name="Liu Q."/>
            <person name="Xin Y.-H."/>
        </authorList>
    </citation>
    <scope>NUCLEOTIDE SEQUENCE [LARGE SCALE GENOMIC DNA]</scope>
    <source>
        <strain evidence="2 3">MDB2-B</strain>
    </source>
</reference>
<keyword evidence="3" id="KW-1185">Reference proteome</keyword>
<name>A0ABY2IHJ2_9MICO</name>
<evidence type="ECO:0000256" key="1">
    <source>
        <dbReference type="SAM" id="Phobius"/>
    </source>
</evidence>
<feature type="transmembrane region" description="Helical" evidence="1">
    <location>
        <begin position="165"/>
        <end position="182"/>
    </location>
</feature>
<proteinExistence type="predicted"/>
<comment type="caution">
    <text evidence="2">The sequence shown here is derived from an EMBL/GenBank/DDBJ whole genome shotgun (WGS) entry which is preliminary data.</text>
</comment>
<feature type="transmembrane region" description="Helical" evidence="1">
    <location>
        <begin position="256"/>
        <end position="275"/>
    </location>
</feature>
<keyword evidence="1" id="KW-0472">Membrane</keyword>
<gene>
    <name evidence="2" type="ORF">E3O44_00285</name>
</gene>
<organism evidence="2 3">
    <name type="scientific">Cryobacterium algoricola</name>
    <dbReference type="NCBI Taxonomy" id="1259183"/>
    <lineage>
        <taxon>Bacteria</taxon>
        <taxon>Bacillati</taxon>
        <taxon>Actinomycetota</taxon>
        <taxon>Actinomycetes</taxon>
        <taxon>Micrococcales</taxon>
        <taxon>Microbacteriaceae</taxon>
        <taxon>Cryobacterium</taxon>
    </lineage>
</organism>
<feature type="transmembrane region" description="Helical" evidence="1">
    <location>
        <begin position="465"/>
        <end position="487"/>
    </location>
</feature>
<dbReference type="InterPro" id="IPR018674">
    <property type="entry name" value="DUF2142_membrane"/>
</dbReference>
<feature type="transmembrane region" description="Helical" evidence="1">
    <location>
        <begin position="387"/>
        <end position="403"/>
    </location>
</feature>
<feature type="transmembrane region" description="Helical" evidence="1">
    <location>
        <begin position="330"/>
        <end position="349"/>
    </location>
</feature>
<evidence type="ECO:0000313" key="2">
    <source>
        <dbReference type="EMBL" id="TFB91269.1"/>
    </source>
</evidence>